<organism evidence="2 3">
    <name type="scientific">Arenibacter algicola</name>
    <dbReference type="NCBI Taxonomy" id="616991"/>
    <lineage>
        <taxon>Bacteria</taxon>
        <taxon>Pseudomonadati</taxon>
        <taxon>Bacteroidota</taxon>
        <taxon>Flavobacteriia</taxon>
        <taxon>Flavobacteriales</taxon>
        <taxon>Flavobacteriaceae</taxon>
        <taxon>Arenibacter</taxon>
    </lineage>
</organism>
<dbReference type="CDD" id="cd05269">
    <property type="entry name" value="TMR_SDR_a"/>
    <property type="match status" value="1"/>
</dbReference>
<dbReference type="AlphaFoldDB" id="A0A221V1F9"/>
<dbReference type="GO" id="GO:0003955">
    <property type="term" value="F:NAD(P)H dehydrogenase (quinone) activity"/>
    <property type="evidence" value="ECO:0007669"/>
    <property type="project" value="UniProtKB-EC"/>
</dbReference>
<dbReference type="STRING" id="616991.GCA_000733925_02036"/>
<dbReference type="eggNOG" id="COG0702">
    <property type="taxonomic scope" value="Bacteria"/>
</dbReference>
<dbReference type="EC" id="1.6.5.2" evidence="2"/>
<proteinExistence type="predicted"/>
<dbReference type="Gene3D" id="3.90.25.10">
    <property type="entry name" value="UDP-galactose 4-epimerase, domain 1"/>
    <property type="match status" value="1"/>
</dbReference>
<name>A0A221V1F9_9FLAO</name>
<dbReference type="InterPro" id="IPR016040">
    <property type="entry name" value="NAD(P)-bd_dom"/>
</dbReference>
<evidence type="ECO:0000313" key="3">
    <source>
        <dbReference type="Proteomes" id="UP000204551"/>
    </source>
</evidence>
<dbReference type="PANTHER" id="PTHR47129:SF1">
    <property type="entry name" value="NMRA-LIKE DOMAIN-CONTAINING PROTEIN"/>
    <property type="match status" value="1"/>
</dbReference>
<accession>A0A221V1F9</accession>
<dbReference type="Proteomes" id="UP000204551">
    <property type="component" value="Chromosome"/>
</dbReference>
<dbReference type="SUPFAM" id="SSF51735">
    <property type="entry name" value="NAD(P)-binding Rossmann-fold domains"/>
    <property type="match status" value="1"/>
</dbReference>
<dbReference type="PANTHER" id="PTHR47129">
    <property type="entry name" value="QUINONE OXIDOREDUCTASE 2"/>
    <property type="match status" value="1"/>
</dbReference>
<sequence length="289" mass="32013">MKIAVTSVSGQLGASIAKALIKEIGKENVIGIARTPEKAKHLDIEIRKGDYNSRTDFDAALKGVDKVLLVSGMDQPQKRIQQHRNVIEAAKLNGVQKIVYTSIVGDEENTAFSPVVQSNRQTEEDVRSSGLQWIIGRNGIYIEPDLEYMDTYIKEGGITNCAADGKCTYTSREELGFAYAQLLLNDKLNGQTLNLVGEAITQTQLAEYINQVYKTNLKFTSISVEDYKKERQAALGEFLGTIIAGIYEGIRNGANEVVSDYKKAAGRPHKSPLTMIENYHQKHSKKQKA</sequence>
<dbReference type="Gene3D" id="3.40.50.720">
    <property type="entry name" value="NAD(P)-binding Rossmann-like Domain"/>
    <property type="match status" value="1"/>
</dbReference>
<dbReference type="InterPro" id="IPR052718">
    <property type="entry name" value="NmrA-type_oxidoreductase"/>
</dbReference>
<dbReference type="InterPro" id="IPR036291">
    <property type="entry name" value="NAD(P)-bd_dom_sf"/>
</dbReference>
<evidence type="ECO:0000313" key="2">
    <source>
        <dbReference type="EMBL" id="ASO07208.1"/>
    </source>
</evidence>
<dbReference type="Pfam" id="PF13460">
    <property type="entry name" value="NAD_binding_10"/>
    <property type="match status" value="1"/>
</dbReference>
<gene>
    <name evidence="2" type="ORF">AREALGSMS7_03798</name>
</gene>
<dbReference type="KEGG" id="aalg:AREALGSMS7_03798"/>
<protein>
    <submittedName>
        <fullName evidence="2">Quinone oxidoreductase 2</fullName>
        <ecNumber evidence="2">1.6.5.2</ecNumber>
    </submittedName>
</protein>
<evidence type="ECO:0000259" key="1">
    <source>
        <dbReference type="Pfam" id="PF13460"/>
    </source>
</evidence>
<keyword evidence="2" id="KW-0560">Oxidoreductase</keyword>
<reference evidence="2 3" key="1">
    <citation type="submission" date="2017-07" db="EMBL/GenBank/DDBJ databases">
        <title>Genome Sequence of Arenibacter algicola Strain SMS7 Isolated from a culture of the Diatom Skeletonema marinoi.</title>
        <authorList>
            <person name="Topel M."/>
            <person name="Pinder M.I.M."/>
            <person name="Johansson O.N."/>
            <person name="Kourtchenko O."/>
            <person name="Godhe A."/>
            <person name="Clarke A.K."/>
        </authorList>
    </citation>
    <scope>NUCLEOTIDE SEQUENCE [LARGE SCALE GENOMIC DNA]</scope>
    <source>
        <strain evidence="2 3">SMS7</strain>
    </source>
</reference>
<dbReference type="RefSeq" id="WP_093979533.1">
    <property type="nucleotide sequence ID" value="NZ_CP022515.1"/>
</dbReference>
<feature type="domain" description="NAD(P)-binding" evidence="1">
    <location>
        <begin position="9"/>
        <end position="141"/>
    </location>
</feature>
<dbReference type="EMBL" id="CP022515">
    <property type="protein sequence ID" value="ASO07208.1"/>
    <property type="molecule type" value="Genomic_DNA"/>
</dbReference>